<organism evidence="1 2">
    <name type="scientific">Crenobacter caeni</name>
    <dbReference type="NCBI Taxonomy" id="2705474"/>
    <lineage>
        <taxon>Bacteria</taxon>
        <taxon>Pseudomonadati</taxon>
        <taxon>Pseudomonadota</taxon>
        <taxon>Betaproteobacteria</taxon>
        <taxon>Neisseriales</taxon>
        <taxon>Neisseriaceae</taxon>
        <taxon>Crenobacter</taxon>
    </lineage>
</organism>
<dbReference type="Proteomes" id="UP000482578">
    <property type="component" value="Unassembled WGS sequence"/>
</dbReference>
<sequence>MPTPSLIERVAEYHQLSSAAVEDLCERFPAADITDLRQPSPFQPEGKDGQSSKLLLRLPSAARASASQWVQQLDSFAQGVLAEFKLEELRAIRPPTLHLDVLHSSINFNVATSVEKIDLIELVNLLSECRRALPSLSPEDQVRVTAELKAVNAADPTTLRFIRTSGTAYVLRSITIDDQSLRSNVNHLVVLVGAGDALPEVFWGRPRRRRNDIKTRIPLLSWPGGYYVDDGKRRNVAPRQIHQL</sequence>
<dbReference type="RefSeq" id="WP_163317654.1">
    <property type="nucleotide sequence ID" value="NZ_JAAGAA010000015.1"/>
</dbReference>
<name>A0A6B2KVQ6_9NEIS</name>
<comment type="caution">
    <text evidence="1">The sequence shown here is derived from an EMBL/GenBank/DDBJ whole genome shotgun (WGS) entry which is preliminary data.</text>
</comment>
<evidence type="ECO:0000313" key="2">
    <source>
        <dbReference type="Proteomes" id="UP000482578"/>
    </source>
</evidence>
<reference evidence="1 2" key="1">
    <citation type="submission" date="2020-02" db="EMBL/GenBank/DDBJ databases">
        <authorList>
            <person name="Yang Z."/>
        </authorList>
    </citation>
    <scope>NUCLEOTIDE SEQUENCE [LARGE SCALE GENOMIC DNA]</scope>
    <source>
        <strain evidence="1 2">HX-7-9</strain>
    </source>
</reference>
<dbReference type="EMBL" id="JAAGAA010000015">
    <property type="protein sequence ID" value="NDV14089.1"/>
    <property type="molecule type" value="Genomic_DNA"/>
</dbReference>
<gene>
    <name evidence="1" type="ORF">GZH52_15050</name>
</gene>
<protein>
    <submittedName>
        <fullName evidence="1">Uncharacterized protein</fullName>
    </submittedName>
</protein>
<accession>A0A6B2KVQ6</accession>
<evidence type="ECO:0000313" key="1">
    <source>
        <dbReference type="EMBL" id="NDV14089.1"/>
    </source>
</evidence>
<proteinExistence type="predicted"/>
<dbReference type="AlphaFoldDB" id="A0A6B2KVQ6"/>
<keyword evidence="2" id="KW-1185">Reference proteome</keyword>